<reference evidence="4" key="1">
    <citation type="journal article" date="2013" name="Nature">
        <title>Pan genome of the phytoplankton Emiliania underpins its global distribution.</title>
        <authorList>
            <person name="Read B.A."/>
            <person name="Kegel J."/>
            <person name="Klute M.J."/>
            <person name="Kuo A."/>
            <person name="Lefebvre S.C."/>
            <person name="Maumus F."/>
            <person name="Mayer C."/>
            <person name="Miller J."/>
            <person name="Monier A."/>
            <person name="Salamov A."/>
            <person name="Young J."/>
            <person name="Aguilar M."/>
            <person name="Claverie J.M."/>
            <person name="Frickenhaus S."/>
            <person name="Gonzalez K."/>
            <person name="Herman E.K."/>
            <person name="Lin Y.C."/>
            <person name="Napier J."/>
            <person name="Ogata H."/>
            <person name="Sarno A.F."/>
            <person name="Shmutz J."/>
            <person name="Schroeder D."/>
            <person name="de Vargas C."/>
            <person name="Verret F."/>
            <person name="von Dassow P."/>
            <person name="Valentin K."/>
            <person name="Van de Peer Y."/>
            <person name="Wheeler G."/>
            <person name="Dacks J.B."/>
            <person name="Delwiche C.F."/>
            <person name="Dyhrman S.T."/>
            <person name="Glockner G."/>
            <person name="John U."/>
            <person name="Richards T."/>
            <person name="Worden A.Z."/>
            <person name="Zhang X."/>
            <person name="Grigoriev I.V."/>
            <person name="Allen A.E."/>
            <person name="Bidle K."/>
            <person name="Borodovsky M."/>
            <person name="Bowler C."/>
            <person name="Brownlee C."/>
            <person name="Cock J.M."/>
            <person name="Elias M."/>
            <person name="Gladyshev V.N."/>
            <person name="Groth M."/>
            <person name="Guda C."/>
            <person name="Hadaegh A."/>
            <person name="Iglesias-Rodriguez M.D."/>
            <person name="Jenkins J."/>
            <person name="Jones B.M."/>
            <person name="Lawson T."/>
            <person name="Leese F."/>
            <person name="Lindquist E."/>
            <person name="Lobanov A."/>
            <person name="Lomsadze A."/>
            <person name="Malik S.B."/>
            <person name="Marsh M.E."/>
            <person name="Mackinder L."/>
            <person name="Mock T."/>
            <person name="Mueller-Roeber B."/>
            <person name="Pagarete A."/>
            <person name="Parker M."/>
            <person name="Probert I."/>
            <person name="Quesneville H."/>
            <person name="Raines C."/>
            <person name="Rensing S.A."/>
            <person name="Riano-Pachon D.M."/>
            <person name="Richier S."/>
            <person name="Rokitta S."/>
            <person name="Shiraiwa Y."/>
            <person name="Soanes D.M."/>
            <person name="van der Giezen M."/>
            <person name="Wahlund T.M."/>
            <person name="Williams B."/>
            <person name="Wilson W."/>
            <person name="Wolfe G."/>
            <person name="Wurch L.L."/>
        </authorList>
    </citation>
    <scope>NUCLEOTIDE SEQUENCE</scope>
</reference>
<dbReference type="Gene3D" id="1.10.10.60">
    <property type="entry name" value="Homeodomain-like"/>
    <property type="match status" value="1"/>
</dbReference>
<keyword evidence="4" id="KW-1185">Reference proteome</keyword>
<evidence type="ECO:0000313" key="4">
    <source>
        <dbReference type="Proteomes" id="UP000013827"/>
    </source>
</evidence>
<dbReference type="GO" id="GO:0000775">
    <property type="term" value="C:chromosome, centromeric region"/>
    <property type="evidence" value="ECO:0007669"/>
    <property type="project" value="TreeGrafter"/>
</dbReference>
<dbReference type="SUPFAM" id="SSF46689">
    <property type="entry name" value="Homeodomain-like"/>
    <property type="match status" value="1"/>
</dbReference>
<dbReference type="InterPro" id="IPR009057">
    <property type="entry name" value="Homeodomain-like_sf"/>
</dbReference>
<feature type="compositionally biased region" description="Low complexity" evidence="1">
    <location>
        <begin position="321"/>
        <end position="332"/>
    </location>
</feature>
<dbReference type="Proteomes" id="UP000013827">
    <property type="component" value="Unassembled WGS sequence"/>
</dbReference>
<dbReference type="InterPro" id="IPR039110">
    <property type="entry name" value="KNL2-like"/>
</dbReference>
<name>A0A0D3KZU5_EMIH1</name>
<dbReference type="HOGENOM" id="CLU_779447_0_0_1"/>
<organism evidence="3 4">
    <name type="scientific">Emiliania huxleyi (strain CCMP1516)</name>
    <dbReference type="NCBI Taxonomy" id="280463"/>
    <lineage>
        <taxon>Eukaryota</taxon>
        <taxon>Haptista</taxon>
        <taxon>Haptophyta</taxon>
        <taxon>Prymnesiophyceae</taxon>
        <taxon>Isochrysidales</taxon>
        <taxon>Noelaerhabdaceae</taxon>
        <taxon>Emiliania</taxon>
    </lineage>
</organism>
<dbReference type="KEGG" id="ehx:EMIHUDRAFT_199568"/>
<protein>
    <recommendedName>
        <fullName evidence="2">SANTA domain-containing protein</fullName>
    </recommendedName>
</protein>
<feature type="region of interest" description="Disordered" evidence="1">
    <location>
        <begin position="254"/>
        <end position="356"/>
    </location>
</feature>
<evidence type="ECO:0000313" key="3">
    <source>
        <dbReference type="EnsemblProtists" id="EOD41280"/>
    </source>
</evidence>
<dbReference type="AlphaFoldDB" id="A0A0D3KZU5"/>
<dbReference type="PANTHER" id="PTHR16124:SF3">
    <property type="entry name" value="MIS18-BINDING PROTEIN 1"/>
    <property type="match status" value="1"/>
</dbReference>
<dbReference type="PANTHER" id="PTHR16124">
    <property type="entry name" value="MIS18-BINDING PROTEIN 1"/>
    <property type="match status" value="1"/>
</dbReference>
<dbReference type="EnsemblProtists" id="EOD41280">
    <property type="protein sequence ID" value="EOD41280"/>
    <property type="gene ID" value="EMIHUDRAFT_199568"/>
</dbReference>
<dbReference type="InterPro" id="IPR015216">
    <property type="entry name" value="SANTA"/>
</dbReference>
<feature type="domain" description="SANTA" evidence="2">
    <location>
        <begin position="21"/>
        <end position="101"/>
    </location>
</feature>
<dbReference type="PaxDb" id="2903-EOD41280"/>
<accession>A0A0D3KZU5</accession>
<dbReference type="RefSeq" id="XP_005793709.1">
    <property type="nucleotide sequence ID" value="XM_005793652.1"/>
</dbReference>
<evidence type="ECO:0000259" key="2">
    <source>
        <dbReference type="Pfam" id="PF09133"/>
    </source>
</evidence>
<proteinExistence type="predicted"/>
<feature type="region of interest" description="Disordered" evidence="1">
    <location>
        <begin position="178"/>
        <end position="211"/>
    </location>
</feature>
<sequence length="356" mass="37646">MLDQAPRPLADRAYLGKSGAGEALVGVEGWRADQPGDTAVDGKPWHSSAIRLRVDARTLRTASGSTYVLSGPMWTEPCLAAGFSPQMVDAFSDGFPACWQSAYTLPGEDGKSFAVGCLVRVLREQQRGQVAEVAEVAHGWVKLRLGGQLLSFRPRELEASSGGTEMGAGGRCGEAAAPAGWNGSEARAGARAGRGGGHFQDPSLTCPRHVPQAWSGGELQQLREAHFEISPEAVDFWEQVARRVGRSVQECTAEFYRQHPTPGRQRRRRSSPAPGVPPPPSGLHPDLLQASPWRSGASAADEGEESDGGEGGKVKAKQLKGRATAAFRAGRAPAKRRRSAAAAAEGAAPVACWRGV</sequence>
<reference evidence="3" key="2">
    <citation type="submission" date="2024-10" db="UniProtKB">
        <authorList>
            <consortium name="EnsemblProtists"/>
        </authorList>
    </citation>
    <scope>IDENTIFICATION</scope>
</reference>
<evidence type="ECO:0000256" key="1">
    <source>
        <dbReference type="SAM" id="MobiDB-lite"/>
    </source>
</evidence>
<dbReference type="Pfam" id="PF09133">
    <property type="entry name" value="SANTA"/>
    <property type="match status" value="1"/>
</dbReference>
<dbReference type="GeneID" id="17286550"/>